<proteinExistence type="inferred from homology"/>
<dbReference type="EMBL" id="PYOU01000016">
    <property type="protein sequence ID" value="PSX06361.1"/>
    <property type="molecule type" value="Genomic_DNA"/>
</dbReference>
<gene>
    <name evidence="4" type="ORF">C0W27_16700</name>
</gene>
<dbReference type="RefSeq" id="WP_107187976.1">
    <property type="nucleotide sequence ID" value="NZ_PYOU01000016.1"/>
</dbReference>
<dbReference type="Pfam" id="PF00106">
    <property type="entry name" value="adh_short"/>
    <property type="match status" value="1"/>
</dbReference>
<dbReference type="PIRSF" id="PIRSF000126">
    <property type="entry name" value="11-beta-HSD1"/>
    <property type="match status" value="1"/>
</dbReference>
<keyword evidence="5" id="KW-1185">Reference proteome</keyword>
<sequence>MNTDVKGKKWALITGGSRGIGRSLANYFVEQGFSLILIACNDDGLIKTKVEIESQYPLSQVDIYNVDFNVPEEMEMVIPIILNRYKNIDVLVNSAGVLIAGNISMSFTDLSRLINVNLLSTMMVCNFVATKMKQQGFGEIYNIGSTAGLVPVSKIAAYSATKSAIISYSQSLYDELLPFNITVCCLCPSVVNTDMTNDGRISNELKIEPEDINKAMQFMRTLSSGAAMSMLSIRCRVIDLE</sequence>
<keyword evidence="2" id="KW-0560">Oxidoreductase</keyword>
<dbReference type="PRINTS" id="PR00081">
    <property type="entry name" value="GDHRDH"/>
</dbReference>
<comment type="caution">
    <text evidence="4">The sequence shown here is derived from an EMBL/GenBank/DDBJ whole genome shotgun (WGS) entry which is preliminary data.</text>
</comment>
<dbReference type="Proteomes" id="UP000240989">
    <property type="component" value="Unassembled WGS sequence"/>
</dbReference>
<evidence type="ECO:0000313" key="5">
    <source>
        <dbReference type="Proteomes" id="UP000240989"/>
    </source>
</evidence>
<comment type="similarity">
    <text evidence="1 3">Belongs to the short-chain dehydrogenases/reductases (SDR) family.</text>
</comment>
<accession>A0ABX5H1B3</accession>
<dbReference type="CDD" id="cd05233">
    <property type="entry name" value="SDR_c"/>
    <property type="match status" value="1"/>
</dbReference>
<name>A0ABX5H1B3_PHOAN</name>
<protein>
    <submittedName>
        <fullName evidence="4">Short-chain dehydrogenase</fullName>
    </submittedName>
</protein>
<organism evidence="4 5">
    <name type="scientific">Photobacterium angustum</name>
    <dbReference type="NCBI Taxonomy" id="661"/>
    <lineage>
        <taxon>Bacteria</taxon>
        <taxon>Pseudomonadati</taxon>
        <taxon>Pseudomonadota</taxon>
        <taxon>Gammaproteobacteria</taxon>
        <taxon>Vibrionales</taxon>
        <taxon>Vibrionaceae</taxon>
        <taxon>Photobacterium</taxon>
    </lineage>
</organism>
<evidence type="ECO:0000256" key="3">
    <source>
        <dbReference type="RuleBase" id="RU000363"/>
    </source>
</evidence>
<dbReference type="PANTHER" id="PTHR42901:SF1">
    <property type="entry name" value="ALCOHOL DEHYDROGENASE"/>
    <property type="match status" value="1"/>
</dbReference>
<dbReference type="PANTHER" id="PTHR42901">
    <property type="entry name" value="ALCOHOL DEHYDROGENASE"/>
    <property type="match status" value="1"/>
</dbReference>
<evidence type="ECO:0000256" key="2">
    <source>
        <dbReference type="ARBA" id="ARBA00023002"/>
    </source>
</evidence>
<dbReference type="PRINTS" id="PR00080">
    <property type="entry name" value="SDRFAMILY"/>
</dbReference>
<dbReference type="InterPro" id="IPR002347">
    <property type="entry name" value="SDR_fam"/>
</dbReference>
<dbReference type="InterPro" id="IPR036291">
    <property type="entry name" value="NAD(P)-bd_dom_sf"/>
</dbReference>
<evidence type="ECO:0000313" key="4">
    <source>
        <dbReference type="EMBL" id="PSX06361.1"/>
    </source>
</evidence>
<evidence type="ECO:0000256" key="1">
    <source>
        <dbReference type="ARBA" id="ARBA00006484"/>
    </source>
</evidence>
<reference evidence="4 5" key="1">
    <citation type="submission" date="2018-01" db="EMBL/GenBank/DDBJ databases">
        <title>Whole genome sequencing of Histamine producing bacteria.</title>
        <authorList>
            <person name="Butler K."/>
        </authorList>
    </citation>
    <scope>NUCLEOTIDE SEQUENCE [LARGE SCALE GENOMIC DNA]</scope>
    <source>
        <strain evidence="4 5">A6-1</strain>
    </source>
</reference>
<dbReference type="SUPFAM" id="SSF51735">
    <property type="entry name" value="NAD(P)-binding Rossmann-fold domains"/>
    <property type="match status" value="1"/>
</dbReference>
<dbReference type="Gene3D" id="3.40.50.720">
    <property type="entry name" value="NAD(P)-binding Rossmann-like Domain"/>
    <property type="match status" value="1"/>
</dbReference>